<keyword evidence="2" id="KW-0472">Membrane</keyword>
<organism evidence="3 4">
    <name type="scientific">Paramuricea clavata</name>
    <name type="common">Red gorgonian</name>
    <name type="synonym">Violescent sea-whip</name>
    <dbReference type="NCBI Taxonomy" id="317549"/>
    <lineage>
        <taxon>Eukaryota</taxon>
        <taxon>Metazoa</taxon>
        <taxon>Cnidaria</taxon>
        <taxon>Anthozoa</taxon>
        <taxon>Octocorallia</taxon>
        <taxon>Malacalcyonacea</taxon>
        <taxon>Plexauridae</taxon>
        <taxon>Paramuricea</taxon>
    </lineage>
</organism>
<comment type="caution">
    <text evidence="3">The sequence shown here is derived from an EMBL/GenBank/DDBJ whole genome shotgun (WGS) entry which is preliminary data.</text>
</comment>
<proteinExistence type="predicted"/>
<keyword evidence="2" id="KW-0812">Transmembrane</keyword>
<feature type="compositionally biased region" description="Acidic residues" evidence="1">
    <location>
        <begin position="139"/>
        <end position="154"/>
    </location>
</feature>
<evidence type="ECO:0000313" key="3">
    <source>
        <dbReference type="EMBL" id="CAB4003725.1"/>
    </source>
</evidence>
<evidence type="ECO:0000256" key="2">
    <source>
        <dbReference type="SAM" id="Phobius"/>
    </source>
</evidence>
<evidence type="ECO:0000256" key="1">
    <source>
        <dbReference type="SAM" id="MobiDB-lite"/>
    </source>
</evidence>
<name>A0A7D9E9E9_PARCT</name>
<dbReference type="Pfam" id="PF16015">
    <property type="entry name" value="Promethin"/>
    <property type="match status" value="1"/>
</dbReference>
<gene>
    <name evidence="3" type="ORF">PACLA_8A049584</name>
</gene>
<keyword evidence="4" id="KW-1185">Reference proteome</keyword>
<feature type="transmembrane region" description="Helical" evidence="2">
    <location>
        <begin position="65"/>
        <end position="86"/>
    </location>
</feature>
<dbReference type="AlphaFoldDB" id="A0A7D9E9E9"/>
<protein>
    <submittedName>
        <fullName evidence="3">Uncharacterized protein</fullName>
    </submittedName>
</protein>
<dbReference type="EMBL" id="CACRXK020004707">
    <property type="protein sequence ID" value="CAB4003725.1"/>
    <property type="molecule type" value="Genomic_DNA"/>
</dbReference>
<feature type="transmembrane region" description="Helical" evidence="2">
    <location>
        <begin position="20"/>
        <end position="53"/>
    </location>
</feature>
<keyword evidence="2" id="KW-1133">Transmembrane helix</keyword>
<evidence type="ECO:0000313" key="4">
    <source>
        <dbReference type="Proteomes" id="UP001152795"/>
    </source>
</evidence>
<sequence length="199" mass="21707">MEMTNVARQFIEKRPNTSLFVGLLLVSSCIPVAIFLAIVLGFFLLMLTGLLFIQGTIIGLGLTTLLVILPGPLCFATFCTLLAYIAQCVFAKLKPVCKTSVGDLMNRVEMVSAGLPTWQGRSLSENIMAFMGRGNVEDSSIDMDDTMSTDDEYGETSSKQPDIQTQLNGRDVFNRLAFLMNCKTVAAGYNRCKGGVITH</sequence>
<dbReference type="Proteomes" id="UP001152795">
    <property type="component" value="Unassembled WGS sequence"/>
</dbReference>
<reference evidence="3" key="1">
    <citation type="submission" date="2020-04" db="EMBL/GenBank/DDBJ databases">
        <authorList>
            <person name="Alioto T."/>
            <person name="Alioto T."/>
            <person name="Gomez Garrido J."/>
        </authorList>
    </citation>
    <scope>NUCLEOTIDE SEQUENCE</scope>
    <source>
        <strain evidence="3">A484AB</strain>
    </source>
</reference>
<feature type="region of interest" description="Disordered" evidence="1">
    <location>
        <begin position="139"/>
        <end position="162"/>
    </location>
</feature>
<accession>A0A7D9E9E9</accession>